<evidence type="ECO:0000259" key="3">
    <source>
        <dbReference type="SMART" id="SM00530"/>
    </source>
</evidence>
<dbReference type="AlphaFoldDB" id="L0EEV0"/>
<evidence type="ECO:0000256" key="1">
    <source>
        <dbReference type="SAM" id="MobiDB-lite"/>
    </source>
</evidence>
<feature type="transmembrane region" description="Helical" evidence="2">
    <location>
        <begin position="106"/>
        <end position="127"/>
    </location>
</feature>
<reference evidence="5" key="1">
    <citation type="submission" date="2012-01" db="EMBL/GenBank/DDBJ databases">
        <title>Complete sequence of chromosome of Thermobacillus composti KWC4.</title>
        <authorList>
            <person name="Lucas S."/>
            <person name="Han J."/>
            <person name="Lapidus A."/>
            <person name="Cheng J.-F."/>
            <person name="Goodwin L."/>
            <person name="Pitluck S."/>
            <person name="Peters L."/>
            <person name="Ovchinnikova G."/>
            <person name="Teshima H."/>
            <person name="Detter J.C."/>
            <person name="Han C."/>
            <person name="Tapia R."/>
            <person name="Land M."/>
            <person name="Hauser L."/>
            <person name="Kyrpides N."/>
            <person name="Ivanova N."/>
            <person name="Pagani I."/>
            <person name="Anderson I."/>
            <person name="Woyke T."/>
        </authorList>
    </citation>
    <scope>NUCLEOTIDE SEQUENCE [LARGE SCALE GENOMIC DNA]</scope>
    <source>
        <strain evidence="5">DSM 18247 / JCM 13945 / KWC4</strain>
    </source>
</reference>
<gene>
    <name evidence="4" type="ordered locus">Theco_2032</name>
</gene>
<dbReference type="CDD" id="cd00093">
    <property type="entry name" value="HTH_XRE"/>
    <property type="match status" value="1"/>
</dbReference>
<dbReference type="InterPro" id="IPR050400">
    <property type="entry name" value="Bact_Cytoskel_RodZ"/>
</dbReference>
<protein>
    <recommendedName>
        <fullName evidence="3">HTH cro/C1-type domain-containing protein</fullName>
    </recommendedName>
</protein>
<dbReference type="PANTHER" id="PTHR34475:SF1">
    <property type="entry name" value="CYTOSKELETON PROTEIN RODZ"/>
    <property type="match status" value="1"/>
</dbReference>
<dbReference type="HOGENOM" id="CLU_047530_0_1_9"/>
<dbReference type="Proteomes" id="UP000010795">
    <property type="component" value="Chromosome"/>
</dbReference>
<dbReference type="STRING" id="717605.Theco_2032"/>
<dbReference type="Pfam" id="PF13413">
    <property type="entry name" value="HTH_25"/>
    <property type="match status" value="1"/>
</dbReference>
<dbReference type="GO" id="GO:0003677">
    <property type="term" value="F:DNA binding"/>
    <property type="evidence" value="ECO:0007669"/>
    <property type="project" value="InterPro"/>
</dbReference>
<dbReference type="EMBL" id="CP003255">
    <property type="protein sequence ID" value="AGA58154.1"/>
    <property type="molecule type" value="Genomic_DNA"/>
</dbReference>
<keyword evidence="2" id="KW-0472">Membrane</keyword>
<accession>L0EEV0</accession>
<feature type="region of interest" description="Disordered" evidence="1">
    <location>
        <begin position="133"/>
        <end position="187"/>
    </location>
</feature>
<organism evidence="4 5">
    <name type="scientific">Thermobacillus composti (strain DSM 18247 / JCM 13945 / KWC4)</name>
    <dbReference type="NCBI Taxonomy" id="717605"/>
    <lineage>
        <taxon>Bacteria</taxon>
        <taxon>Bacillati</taxon>
        <taxon>Bacillota</taxon>
        <taxon>Bacilli</taxon>
        <taxon>Bacillales</taxon>
        <taxon>Paenibacillaceae</taxon>
        <taxon>Thermobacillus</taxon>
    </lineage>
</organism>
<dbReference type="SMART" id="SM00530">
    <property type="entry name" value="HTH_XRE"/>
    <property type="match status" value="1"/>
</dbReference>
<evidence type="ECO:0000313" key="5">
    <source>
        <dbReference type="Proteomes" id="UP000010795"/>
    </source>
</evidence>
<evidence type="ECO:0000313" key="4">
    <source>
        <dbReference type="EMBL" id="AGA58154.1"/>
    </source>
</evidence>
<dbReference type="RefSeq" id="WP_015254899.1">
    <property type="nucleotide sequence ID" value="NC_019897.1"/>
</dbReference>
<dbReference type="eggNOG" id="COG1426">
    <property type="taxonomic scope" value="Bacteria"/>
</dbReference>
<keyword evidence="2" id="KW-0812">Transmembrane</keyword>
<dbReference type="InterPro" id="IPR001387">
    <property type="entry name" value="Cro/C1-type_HTH"/>
</dbReference>
<feature type="compositionally biased region" description="Polar residues" evidence="1">
    <location>
        <begin position="141"/>
        <end position="151"/>
    </location>
</feature>
<dbReference type="Gene3D" id="1.10.260.40">
    <property type="entry name" value="lambda repressor-like DNA-binding domains"/>
    <property type="match status" value="1"/>
</dbReference>
<evidence type="ECO:0000256" key="2">
    <source>
        <dbReference type="SAM" id="Phobius"/>
    </source>
</evidence>
<dbReference type="KEGG" id="tco:Theco_2032"/>
<dbReference type="PANTHER" id="PTHR34475">
    <property type="match status" value="1"/>
</dbReference>
<name>L0EEV0_THECK</name>
<keyword evidence="5" id="KW-1185">Reference proteome</keyword>
<feature type="domain" description="HTH cro/C1-type" evidence="3">
    <location>
        <begin position="7"/>
        <end position="68"/>
    </location>
</feature>
<sequence>MSELGKLLRKAREERGYSLDDVQDITKIRKRYLEAIEEGDYKVLPGTFYARAFVKNYAETVGLDAEEVFRLYQRELPEPAAEAAVEQPIVKPRRASVRSSDRWSKWGFRVLMWSFLLLIAAVIYTYVVNQQDGSDKKTVDNETPITDNIDSGTGEAENPSDSTGGQEDVTGANGETGSDTPVIPDEPEVQQTTLTFLEKSGSVERYAVTPGYTHRYEVEVADGKRSWVEIRTGSRTGEKIHYKEEKGPVVISYELSGPVFLNIGSTRSVEIRIDGVVLPDGDDNVRRFLIEPETEGAAGIPGA</sequence>
<dbReference type="SUPFAM" id="SSF47413">
    <property type="entry name" value="lambda repressor-like DNA-binding domains"/>
    <property type="match status" value="1"/>
</dbReference>
<dbReference type="InterPro" id="IPR010982">
    <property type="entry name" value="Lambda_DNA-bd_dom_sf"/>
</dbReference>
<keyword evidence="2" id="KW-1133">Transmembrane helix</keyword>
<proteinExistence type="predicted"/>
<dbReference type="OrthoDB" id="9797543at2"/>